<dbReference type="AlphaFoldDB" id="A0A1N6JEZ9"/>
<evidence type="ECO:0000313" key="2">
    <source>
        <dbReference type="EMBL" id="SIO42719.1"/>
    </source>
</evidence>
<dbReference type="RefSeq" id="WP_074241215.1">
    <property type="nucleotide sequence ID" value="NZ_FSRA01000002.1"/>
</dbReference>
<gene>
    <name evidence="2" type="ORF">SAMN04488055_3930</name>
</gene>
<evidence type="ECO:0000313" key="3">
    <source>
        <dbReference type="Proteomes" id="UP000185003"/>
    </source>
</evidence>
<feature type="chain" id="PRO_5013337480" evidence="1">
    <location>
        <begin position="21"/>
        <end position="166"/>
    </location>
</feature>
<keyword evidence="3" id="KW-1185">Reference proteome</keyword>
<accession>A0A1N6JEZ9</accession>
<sequence>MKLKQSLLALGLLATAALSACEKDKDVAAGTCSVKIDDVLVTINKQLTATYYDTGSVNSYLIISGLGADNQGITINVVFPDTQLKPGTYVLSNSTYNYLAWYKSGFSEAYSADDVNDGGIATITLETISETKAKGTFSGKLINDVDISQSKMITEGKFDVNVLRMK</sequence>
<dbReference type="OrthoDB" id="675230at2"/>
<reference evidence="2 3" key="1">
    <citation type="submission" date="2016-11" db="EMBL/GenBank/DDBJ databases">
        <authorList>
            <person name="Jaros S."/>
            <person name="Januszkiewicz K."/>
            <person name="Wedrychowicz H."/>
        </authorList>
    </citation>
    <scope>NUCLEOTIDE SEQUENCE [LARGE SCALE GENOMIC DNA]</scope>
    <source>
        <strain evidence="2 3">DSM 24787</strain>
    </source>
</reference>
<feature type="signal peptide" evidence="1">
    <location>
        <begin position="1"/>
        <end position="20"/>
    </location>
</feature>
<proteinExistence type="predicted"/>
<dbReference type="Proteomes" id="UP000185003">
    <property type="component" value="Unassembled WGS sequence"/>
</dbReference>
<protein>
    <submittedName>
        <fullName evidence="2">Uncharacterized protein</fullName>
    </submittedName>
</protein>
<evidence type="ECO:0000256" key="1">
    <source>
        <dbReference type="SAM" id="SignalP"/>
    </source>
</evidence>
<keyword evidence="1" id="KW-0732">Signal</keyword>
<dbReference type="EMBL" id="FSRA01000002">
    <property type="protein sequence ID" value="SIO42719.1"/>
    <property type="molecule type" value="Genomic_DNA"/>
</dbReference>
<organism evidence="2 3">
    <name type="scientific">Chitinophaga niabensis</name>
    <dbReference type="NCBI Taxonomy" id="536979"/>
    <lineage>
        <taxon>Bacteria</taxon>
        <taxon>Pseudomonadati</taxon>
        <taxon>Bacteroidota</taxon>
        <taxon>Chitinophagia</taxon>
        <taxon>Chitinophagales</taxon>
        <taxon>Chitinophagaceae</taxon>
        <taxon>Chitinophaga</taxon>
    </lineage>
</organism>
<name>A0A1N6JEZ9_9BACT</name>
<dbReference type="PROSITE" id="PS51257">
    <property type="entry name" value="PROKAR_LIPOPROTEIN"/>
    <property type="match status" value="1"/>
</dbReference>